<dbReference type="EMBL" id="LFYR01000753">
    <property type="protein sequence ID" value="KMZ69740.1"/>
    <property type="molecule type" value="Genomic_DNA"/>
</dbReference>
<dbReference type="FunFam" id="3.60.40.10:FF:000004">
    <property type="entry name" value="Probable protein phosphatase 2C 22"/>
    <property type="match status" value="1"/>
</dbReference>
<dbReference type="Pfam" id="PF00481">
    <property type="entry name" value="PP2C"/>
    <property type="match status" value="1"/>
</dbReference>
<dbReference type="PROSITE" id="PS01032">
    <property type="entry name" value="PPM_1"/>
    <property type="match status" value="1"/>
</dbReference>
<dbReference type="InterPro" id="IPR000222">
    <property type="entry name" value="PP2C_BS"/>
</dbReference>
<proteinExistence type="inferred from homology"/>
<evidence type="ECO:0000256" key="6">
    <source>
        <dbReference type="ARBA" id="ARBA00022801"/>
    </source>
</evidence>
<dbReference type="AlphaFoldDB" id="A0A0K9PNE6"/>
<comment type="similarity">
    <text evidence="3 12">Belongs to the PP2C family.</text>
</comment>
<keyword evidence="9" id="KW-0464">Manganese</keyword>
<dbReference type="SUPFAM" id="SSF81606">
    <property type="entry name" value="PP2C-like"/>
    <property type="match status" value="1"/>
</dbReference>
<dbReference type="OMA" id="FLRDNLM"/>
<keyword evidence="8 12" id="KW-0904">Protein phosphatase</keyword>
<comment type="caution">
    <text evidence="14">The sequence shown here is derived from an EMBL/GenBank/DDBJ whole genome shotgun (WGS) entry which is preliminary data.</text>
</comment>
<dbReference type="GO" id="GO:0007165">
    <property type="term" value="P:signal transduction"/>
    <property type="evidence" value="ECO:0000318"/>
    <property type="project" value="GO_Central"/>
</dbReference>
<comment type="cofactor">
    <cofactor evidence="1">
        <name>Mn(2+)</name>
        <dbReference type="ChEBI" id="CHEBI:29035"/>
    </cofactor>
</comment>
<evidence type="ECO:0000256" key="2">
    <source>
        <dbReference type="ARBA" id="ARBA00001946"/>
    </source>
</evidence>
<keyword evidence="6 12" id="KW-0378">Hydrolase</keyword>
<name>A0A0K9PNE6_ZOSMR</name>
<protein>
    <recommendedName>
        <fullName evidence="4">protein-serine/threonine phosphatase</fullName>
        <ecNumber evidence="4">3.1.3.16</ecNumber>
    </recommendedName>
</protein>
<evidence type="ECO:0000259" key="13">
    <source>
        <dbReference type="PROSITE" id="PS51746"/>
    </source>
</evidence>
<dbReference type="PANTHER" id="PTHR13832:SF790">
    <property type="entry name" value="PROTEIN PHOSPHATASE 2C 22-RELATED"/>
    <property type="match status" value="1"/>
</dbReference>
<comment type="cofactor">
    <cofactor evidence="2">
        <name>Mg(2+)</name>
        <dbReference type="ChEBI" id="CHEBI:18420"/>
    </cofactor>
</comment>
<dbReference type="GO" id="GO:0005634">
    <property type="term" value="C:nucleus"/>
    <property type="evidence" value="ECO:0007669"/>
    <property type="project" value="UniProtKB-ARBA"/>
</dbReference>
<evidence type="ECO:0000256" key="4">
    <source>
        <dbReference type="ARBA" id="ARBA00013081"/>
    </source>
</evidence>
<gene>
    <name evidence="14" type="ORF">ZOSMA_208G00330</name>
</gene>
<accession>A0A0K9PNE6</accession>
<evidence type="ECO:0000313" key="14">
    <source>
        <dbReference type="EMBL" id="KMZ69740.1"/>
    </source>
</evidence>
<feature type="domain" description="PPM-type phosphatase" evidence="13">
    <location>
        <begin position="74"/>
        <end position="340"/>
    </location>
</feature>
<comment type="catalytic activity">
    <reaction evidence="10">
        <text>O-phospho-L-seryl-[protein] + H2O = L-seryl-[protein] + phosphate</text>
        <dbReference type="Rhea" id="RHEA:20629"/>
        <dbReference type="Rhea" id="RHEA-COMP:9863"/>
        <dbReference type="Rhea" id="RHEA-COMP:11604"/>
        <dbReference type="ChEBI" id="CHEBI:15377"/>
        <dbReference type="ChEBI" id="CHEBI:29999"/>
        <dbReference type="ChEBI" id="CHEBI:43474"/>
        <dbReference type="ChEBI" id="CHEBI:83421"/>
        <dbReference type="EC" id="3.1.3.16"/>
    </reaction>
</comment>
<dbReference type="InterPro" id="IPR015655">
    <property type="entry name" value="PP2C"/>
</dbReference>
<evidence type="ECO:0000256" key="3">
    <source>
        <dbReference type="ARBA" id="ARBA00006702"/>
    </source>
</evidence>
<organism evidence="14 15">
    <name type="scientific">Zostera marina</name>
    <name type="common">Eelgrass</name>
    <dbReference type="NCBI Taxonomy" id="29655"/>
    <lineage>
        <taxon>Eukaryota</taxon>
        <taxon>Viridiplantae</taxon>
        <taxon>Streptophyta</taxon>
        <taxon>Embryophyta</taxon>
        <taxon>Tracheophyta</taxon>
        <taxon>Spermatophyta</taxon>
        <taxon>Magnoliopsida</taxon>
        <taxon>Liliopsida</taxon>
        <taxon>Zosteraceae</taxon>
        <taxon>Zostera</taxon>
    </lineage>
</organism>
<dbReference type="PANTHER" id="PTHR13832">
    <property type="entry name" value="PROTEIN PHOSPHATASE 2C"/>
    <property type="match status" value="1"/>
</dbReference>
<evidence type="ECO:0000313" key="15">
    <source>
        <dbReference type="Proteomes" id="UP000036987"/>
    </source>
</evidence>
<dbReference type="GO" id="GO:0046872">
    <property type="term" value="F:metal ion binding"/>
    <property type="evidence" value="ECO:0007669"/>
    <property type="project" value="UniProtKB-KW"/>
</dbReference>
<dbReference type="InterPro" id="IPR036457">
    <property type="entry name" value="PPM-type-like_dom_sf"/>
</dbReference>
<dbReference type="GO" id="GO:0005737">
    <property type="term" value="C:cytoplasm"/>
    <property type="evidence" value="ECO:0007669"/>
    <property type="project" value="UniProtKB-ARBA"/>
</dbReference>
<dbReference type="PROSITE" id="PS51746">
    <property type="entry name" value="PPM_2"/>
    <property type="match status" value="1"/>
</dbReference>
<dbReference type="Gene3D" id="3.60.40.10">
    <property type="entry name" value="PPM-type phosphatase domain"/>
    <property type="match status" value="1"/>
</dbReference>
<evidence type="ECO:0000256" key="11">
    <source>
        <dbReference type="ARBA" id="ARBA00048336"/>
    </source>
</evidence>
<evidence type="ECO:0000256" key="8">
    <source>
        <dbReference type="ARBA" id="ARBA00022912"/>
    </source>
</evidence>
<evidence type="ECO:0000256" key="12">
    <source>
        <dbReference type="RuleBase" id="RU003465"/>
    </source>
</evidence>
<evidence type="ECO:0000256" key="7">
    <source>
        <dbReference type="ARBA" id="ARBA00022842"/>
    </source>
</evidence>
<evidence type="ECO:0000256" key="10">
    <source>
        <dbReference type="ARBA" id="ARBA00047761"/>
    </source>
</evidence>
<evidence type="ECO:0000256" key="9">
    <source>
        <dbReference type="ARBA" id="ARBA00023211"/>
    </source>
</evidence>
<sequence>MALEMEEIGGRASSDEIRFSPNTLAGTYRNRFGAQRVASSCCLSTVGTLESALFDVSEESCIDESEINFVPVLRSGGWSDIGFRCNMEDAHVRIDDLFHNYGVSRNGVAGSYAFYGVFDGHGGEHAAIFTSINLPKFISKDEDFPVDVEKAIVSSFLKTDIAFAEACSLDSSLDSGTTALTALVIGRTLVVANTGDCRAVLSRKGKAFEMSTDHKPDCCNELNRIKASGGFIDDGGYLNGHLNVTRAIGDWHMEGLKDTNGKGPLIADPELKSVKLTKDDEFLIIGCDGIWDVFRSQNAVDIARRKLQEHNDPIACCKELVDEALRRQSTDNLSVVIVCFQSKPPPSLSRPRPPPVRKSISLEGLNVLKSFLNDSSPL</sequence>
<comment type="catalytic activity">
    <reaction evidence="11">
        <text>O-phospho-L-threonyl-[protein] + H2O = L-threonyl-[protein] + phosphate</text>
        <dbReference type="Rhea" id="RHEA:47004"/>
        <dbReference type="Rhea" id="RHEA-COMP:11060"/>
        <dbReference type="Rhea" id="RHEA-COMP:11605"/>
        <dbReference type="ChEBI" id="CHEBI:15377"/>
        <dbReference type="ChEBI" id="CHEBI:30013"/>
        <dbReference type="ChEBI" id="CHEBI:43474"/>
        <dbReference type="ChEBI" id="CHEBI:61977"/>
        <dbReference type="EC" id="3.1.3.16"/>
    </reaction>
</comment>
<keyword evidence="5" id="KW-0479">Metal-binding</keyword>
<dbReference type="OrthoDB" id="10264738at2759"/>
<dbReference type="SMART" id="SM00332">
    <property type="entry name" value="PP2Cc"/>
    <property type="match status" value="1"/>
</dbReference>
<dbReference type="InterPro" id="IPR001932">
    <property type="entry name" value="PPM-type_phosphatase-like_dom"/>
</dbReference>
<reference evidence="15" key="1">
    <citation type="journal article" date="2016" name="Nature">
        <title>The genome of the seagrass Zostera marina reveals angiosperm adaptation to the sea.</title>
        <authorList>
            <person name="Olsen J.L."/>
            <person name="Rouze P."/>
            <person name="Verhelst B."/>
            <person name="Lin Y.-C."/>
            <person name="Bayer T."/>
            <person name="Collen J."/>
            <person name="Dattolo E."/>
            <person name="De Paoli E."/>
            <person name="Dittami S."/>
            <person name="Maumus F."/>
            <person name="Michel G."/>
            <person name="Kersting A."/>
            <person name="Lauritano C."/>
            <person name="Lohaus R."/>
            <person name="Toepel M."/>
            <person name="Tonon T."/>
            <person name="Vanneste K."/>
            <person name="Amirebrahimi M."/>
            <person name="Brakel J."/>
            <person name="Bostroem C."/>
            <person name="Chovatia M."/>
            <person name="Grimwood J."/>
            <person name="Jenkins J.W."/>
            <person name="Jueterbock A."/>
            <person name="Mraz A."/>
            <person name="Stam W.T."/>
            <person name="Tice H."/>
            <person name="Bornberg-Bauer E."/>
            <person name="Green P.J."/>
            <person name="Pearson G.A."/>
            <person name="Procaccini G."/>
            <person name="Duarte C.M."/>
            <person name="Schmutz J."/>
            <person name="Reusch T.B.H."/>
            <person name="Van de Peer Y."/>
        </authorList>
    </citation>
    <scope>NUCLEOTIDE SEQUENCE [LARGE SCALE GENOMIC DNA]</scope>
    <source>
        <strain evidence="15">cv. Finnish</strain>
    </source>
</reference>
<keyword evidence="15" id="KW-1185">Reference proteome</keyword>
<dbReference type="STRING" id="29655.A0A0K9PNE6"/>
<dbReference type="Proteomes" id="UP000036987">
    <property type="component" value="Unassembled WGS sequence"/>
</dbReference>
<evidence type="ECO:0000256" key="1">
    <source>
        <dbReference type="ARBA" id="ARBA00001936"/>
    </source>
</evidence>
<dbReference type="CDD" id="cd00143">
    <property type="entry name" value="PP2Cc"/>
    <property type="match status" value="1"/>
</dbReference>
<dbReference type="EC" id="3.1.3.16" evidence="4"/>
<dbReference type="GO" id="GO:0004722">
    <property type="term" value="F:protein serine/threonine phosphatase activity"/>
    <property type="evidence" value="ECO:0000318"/>
    <property type="project" value="GO_Central"/>
</dbReference>
<keyword evidence="7" id="KW-0460">Magnesium</keyword>
<evidence type="ECO:0000256" key="5">
    <source>
        <dbReference type="ARBA" id="ARBA00022723"/>
    </source>
</evidence>